<feature type="compositionally biased region" description="Low complexity" evidence="2">
    <location>
        <begin position="498"/>
        <end position="524"/>
    </location>
</feature>
<feature type="region of interest" description="Disordered" evidence="2">
    <location>
        <begin position="152"/>
        <end position="181"/>
    </location>
</feature>
<keyword evidence="1" id="KW-0597">Phosphoprotein</keyword>
<sequence length="684" mass="72983">MDLVSDRLLHQTTINSSDKEKIKRIVPKGSNKIIEATVARLYIAYPEPHQWNYTGLSGAILLVDDLVGNTFWLKLVDISGNRGVLWDQELYIDFSYNQDRSFFHSFEIENCLVGLLFEDTGEASRFFKKVTAREKHGSKKTVQNKNAIALKKEQKDTIAAPGPRGDTSHNNQYNATSDQQRIRKTTHAIYYDGLPPPEWRSLYAELNAAGITESMIADNKEFIKDYIRQQGGPLVGLEPPIPRKLHRDNTSSIKTDHNPAREVRKKAPPPPPPSATASDSSSFKPSQNYSEHNHSSSSAQVQDSDDEPDDASSVTENSAPKVVHRLPPPITNTVHAVPPPPANIPSAPPFNNRPNLPAPPPRLPDSSGRPMPVPPPRSGNVPPPPPQRGPVPPVPPQRGPAPPPRGNFSAPAPTPPPPRRGMVPPPPPSRGSAMPPAPPSRMPQVQGNNQPTPPVRQSSIPPPLPSVSSPSNYSHPQQMAPSSSIPPPPAPPMPPVSFPSHTEAPAYSQQAPAYSQQAPAYSQQAPPPPPPPPLPPAVSFPTHNEPPSYPQQTGPSSAAAPPPPLPPGFPTSSQAPNAPPAPPAVVSAPVAASLPQMGGGGRDDLLASIRNAGGIGSLKKVDKSQLDRPSVILREGQQSNNRSSGATSAGPGAGGSLADAIQAALNSRKSKVSRSDDESDGEEW</sequence>
<name>A0A9P8PQC9_WICPI</name>
<feature type="compositionally biased region" description="Low complexity" evidence="2">
    <location>
        <begin position="550"/>
        <end position="559"/>
    </location>
</feature>
<comment type="caution">
    <text evidence="5">The sequence shown here is derived from an EMBL/GenBank/DDBJ whole genome shotgun (WGS) entry which is preliminary data.</text>
</comment>
<gene>
    <name evidence="5" type="ORF">WICPIJ_009285</name>
</gene>
<dbReference type="PROSITE" id="PS50229">
    <property type="entry name" value="WH1"/>
    <property type="match status" value="1"/>
</dbReference>
<feature type="compositionally biased region" description="Low complexity" evidence="2">
    <location>
        <begin position="275"/>
        <end position="286"/>
    </location>
</feature>
<feature type="compositionally biased region" description="Pro residues" evidence="2">
    <location>
        <begin position="337"/>
        <end position="348"/>
    </location>
</feature>
<evidence type="ECO:0008006" key="7">
    <source>
        <dbReference type="Google" id="ProtNLM"/>
    </source>
</evidence>
<proteinExistence type="predicted"/>
<accession>A0A9P8PQC9</accession>
<dbReference type="Proteomes" id="UP000774326">
    <property type="component" value="Unassembled WGS sequence"/>
</dbReference>
<feature type="region of interest" description="Disordered" evidence="2">
    <location>
        <begin position="614"/>
        <end position="684"/>
    </location>
</feature>
<feature type="compositionally biased region" description="Pro residues" evidence="2">
    <location>
        <begin position="525"/>
        <end position="538"/>
    </location>
</feature>
<dbReference type="InterPro" id="IPR000697">
    <property type="entry name" value="WH1/EVH1_dom"/>
</dbReference>
<dbReference type="AlphaFoldDB" id="A0A9P8PQC9"/>
<dbReference type="Gene3D" id="2.30.29.30">
    <property type="entry name" value="Pleckstrin-homology domain (PH domain)/Phosphotyrosine-binding domain (PTB)"/>
    <property type="match status" value="1"/>
</dbReference>
<evidence type="ECO:0000259" key="3">
    <source>
        <dbReference type="PROSITE" id="PS50229"/>
    </source>
</evidence>
<dbReference type="PROSITE" id="PS51082">
    <property type="entry name" value="WH2"/>
    <property type="match status" value="1"/>
</dbReference>
<protein>
    <recommendedName>
        <fullName evidence="7">WH1 domain-containing protein</fullName>
    </recommendedName>
</protein>
<feature type="compositionally biased region" description="Pro residues" evidence="2">
    <location>
        <begin position="412"/>
        <end position="441"/>
    </location>
</feature>
<feature type="compositionally biased region" description="Pro residues" evidence="2">
    <location>
        <begin position="371"/>
        <end position="405"/>
    </location>
</feature>
<dbReference type="InterPro" id="IPR011993">
    <property type="entry name" value="PH-like_dom_sf"/>
</dbReference>
<reference evidence="5" key="2">
    <citation type="submission" date="2021-01" db="EMBL/GenBank/DDBJ databases">
        <authorList>
            <person name="Schikora-Tamarit M.A."/>
        </authorList>
    </citation>
    <scope>NUCLEOTIDE SEQUENCE</scope>
    <source>
        <strain evidence="5">CBS2887</strain>
    </source>
</reference>
<dbReference type="GO" id="GO:0071933">
    <property type="term" value="F:Arp2/3 complex binding"/>
    <property type="evidence" value="ECO:0007669"/>
    <property type="project" value="UniProtKB-ARBA"/>
</dbReference>
<dbReference type="Pfam" id="PF02205">
    <property type="entry name" value="WH2"/>
    <property type="match status" value="1"/>
</dbReference>
<dbReference type="GO" id="GO:0045010">
    <property type="term" value="P:actin nucleation"/>
    <property type="evidence" value="ECO:0007669"/>
    <property type="project" value="UniProtKB-ARBA"/>
</dbReference>
<feature type="domain" description="WH2" evidence="4">
    <location>
        <begin position="601"/>
        <end position="621"/>
    </location>
</feature>
<feature type="region of interest" description="Disordered" evidence="2">
    <location>
        <begin position="233"/>
        <end position="586"/>
    </location>
</feature>
<dbReference type="OrthoDB" id="8963340at2759"/>
<feature type="compositionally biased region" description="Pro residues" evidence="2">
    <location>
        <begin position="484"/>
        <end position="497"/>
    </location>
</feature>
<dbReference type="Pfam" id="PF00568">
    <property type="entry name" value="WH1"/>
    <property type="match status" value="1"/>
</dbReference>
<feature type="compositionally biased region" description="Low complexity" evidence="2">
    <location>
        <begin position="466"/>
        <end position="483"/>
    </location>
</feature>
<dbReference type="InterPro" id="IPR033927">
    <property type="entry name" value="WASPfam_EVH1"/>
</dbReference>
<dbReference type="GO" id="GO:0030479">
    <property type="term" value="C:actin cortical patch"/>
    <property type="evidence" value="ECO:0007669"/>
    <property type="project" value="UniProtKB-ARBA"/>
</dbReference>
<dbReference type="InterPro" id="IPR003124">
    <property type="entry name" value="WH2_dom"/>
</dbReference>
<feature type="compositionally biased region" description="Polar residues" evidence="2">
    <location>
        <begin position="168"/>
        <end position="179"/>
    </location>
</feature>
<reference evidence="5" key="1">
    <citation type="journal article" date="2021" name="Open Biol.">
        <title>Shared evolutionary footprints suggest mitochondrial oxidative damage underlies multiple complex I losses in fungi.</title>
        <authorList>
            <person name="Schikora-Tamarit M.A."/>
            <person name="Marcet-Houben M."/>
            <person name="Nosek J."/>
            <person name="Gabaldon T."/>
        </authorList>
    </citation>
    <scope>NUCLEOTIDE SEQUENCE</scope>
    <source>
        <strain evidence="5">CBS2887</strain>
    </source>
</reference>
<organism evidence="5 6">
    <name type="scientific">Wickerhamomyces pijperi</name>
    <name type="common">Yeast</name>
    <name type="synonym">Pichia pijperi</name>
    <dbReference type="NCBI Taxonomy" id="599730"/>
    <lineage>
        <taxon>Eukaryota</taxon>
        <taxon>Fungi</taxon>
        <taxon>Dikarya</taxon>
        <taxon>Ascomycota</taxon>
        <taxon>Saccharomycotina</taxon>
        <taxon>Saccharomycetes</taxon>
        <taxon>Phaffomycetales</taxon>
        <taxon>Wickerhamomycetaceae</taxon>
        <taxon>Wickerhamomyces</taxon>
    </lineage>
</organism>
<dbReference type="SMART" id="SM00461">
    <property type="entry name" value="WH1"/>
    <property type="match status" value="1"/>
</dbReference>
<feature type="compositionally biased region" description="Pro residues" evidence="2">
    <location>
        <begin position="560"/>
        <end position="569"/>
    </location>
</feature>
<feature type="domain" description="WH1" evidence="3">
    <location>
        <begin position="26"/>
        <end position="137"/>
    </location>
</feature>
<keyword evidence="6" id="KW-1185">Reference proteome</keyword>
<evidence type="ECO:0000256" key="2">
    <source>
        <dbReference type="SAM" id="MobiDB-lite"/>
    </source>
</evidence>
<dbReference type="FunFam" id="2.30.29.30:FF:000281">
    <property type="entry name" value="Actin associated protein"/>
    <property type="match status" value="1"/>
</dbReference>
<dbReference type="CDD" id="cd01205">
    <property type="entry name" value="EVH1_WASP-like"/>
    <property type="match status" value="1"/>
</dbReference>
<feature type="compositionally biased region" description="Low complexity" evidence="2">
    <location>
        <begin position="643"/>
        <end position="660"/>
    </location>
</feature>
<evidence type="ECO:0000313" key="5">
    <source>
        <dbReference type="EMBL" id="KAH3675760.1"/>
    </source>
</evidence>
<evidence type="ECO:0000256" key="1">
    <source>
        <dbReference type="ARBA" id="ARBA00022553"/>
    </source>
</evidence>
<evidence type="ECO:0000313" key="6">
    <source>
        <dbReference type="Proteomes" id="UP000774326"/>
    </source>
</evidence>
<dbReference type="SUPFAM" id="SSF50729">
    <property type="entry name" value="PH domain-like"/>
    <property type="match status" value="1"/>
</dbReference>
<evidence type="ECO:0000259" key="4">
    <source>
        <dbReference type="PROSITE" id="PS51082"/>
    </source>
</evidence>
<dbReference type="GO" id="GO:0003779">
    <property type="term" value="F:actin binding"/>
    <property type="evidence" value="ECO:0007669"/>
    <property type="project" value="InterPro"/>
</dbReference>
<dbReference type="EMBL" id="JAEUBG010005367">
    <property type="protein sequence ID" value="KAH3675760.1"/>
    <property type="molecule type" value="Genomic_DNA"/>
</dbReference>